<accession>A0CZK3</accession>
<dbReference type="GeneID" id="5029402"/>
<proteinExistence type="predicted"/>
<protein>
    <recommendedName>
        <fullName evidence="3">Ras-GEF domain-containing protein</fullName>
    </recommendedName>
</protein>
<organism evidence="1 2">
    <name type="scientific">Paramecium tetraurelia</name>
    <dbReference type="NCBI Taxonomy" id="5888"/>
    <lineage>
        <taxon>Eukaryota</taxon>
        <taxon>Sar</taxon>
        <taxon>Alveolata</taxon>
        <taxon>Ciliophora</taxon>
        <taxon>Intramacronucleata</taxon>
        <taxon>Oligohymenophorea</taxon>
        <taxon>Peniculida</taxon>
        <taxon>Parameciidae</taxon>
        <taxon>Paramecium</taxon>
    </lineage>
</organism>
<dbReference type="HOGENOM" id="CLU_517279_0_0_1"/>
<keyword evidence="2" id="KW-1185">Reference proteome</keyword>
<name>A0CZK3_PARTE</name>
<dbReference type="InParanoid" id="A0CZK3"/>
<dbReference type="OMA" id="YSFQINK"/>
<gene>
    <name evidence="1" type="ORF">GSPATT00011793001</name>
</gene>
<dbReference type="KEGG" id="ptm:GSPATT00011793001"/>
<sequence length="451" mass="53871">MNSDTYSPEHQTKVLNESQMTKLLLPQIDNKIPVQQDNSVNLQQSFQFYGLMDENLGFQHNFLHEQSFEQNHEKKQISRQLTYSQNQFYLNHSPRRRQYSFQINKNFQSNLDINKENDFSDDEIEESISNFEKNIIQKENEIQQIGASQDSNPLLTQTIQEVKCKEYIYCQKFKACFIVIRAVLRMIILVRPLKQKWTLNQQLYSQLIKLFKFKDKLVQNKIKQWTQISLTKVLSVLRYQTLKQWNFIEGNIEDFQKDLAITNFLNLCSHLISNLEVMTQPINLLPELGYQSYLEQFVEYRSTYNIFVTKRTGYLQNKYSKIKPIEKAMIATECSYQPKIKKVFNADDQNIQFLIRGFITILQQLFIMTFSDIPQAQTLNTEFKYQQMQIGRNKYGMILVPIQTDMEEFYKGTFKLDQLRSIFERRGWFSNLVKQFKKVVRNIYQQKIQEL</sequence>
<dbReference type="OrthoDB" id="297600at2759"/>
<dbReference type="RefSeq" id="XP_001443617.1">
    <property type="nucleotide sequence ID" value="XM_001443580.1"/>
</dbReference>
<dbReference type="Proteomes" id="UP000000600">
    <property type="component" value="Unassembled WGS sequence"/>
</dbReference>
<dbReference type="AlphaFoldDB" id="A0CZK3"/>
<evidence type="ECO:0000313" key="2">
    <source>
        <dbReference type="Proteomes" id="UP000000600"/>
    </source>
</evidence>
<evidence type="ECO:0008006" key="3">
    <source>
        <dbReference type="Google" id="ProtNLM"/>
    </source>
</evidence>
<evidence type="ECO:0000313" key="1">
    <source>
        <dbReference type="EMBL" id="CAK76220.1"/>
    </source>
</evidence>
<reference evidence="1 2" key="1">
    <citation type="journal article" date="2006" name="Nature">
        <title>Global trends of whole-genome duplications revealed by the ciliate Paramecium tetraurelia.</title>
        <authorList>
            <consortium name="Genoscope"/>
            <person name="Aury J.-M."/>
            <person name="Jaillon O."/>
            <person name="Duret L."/>
            <person name="Noel B."/>
            <person name="Jubin C."/>
            <person name="Porcel B.M."/>
            <person name="Segurens B."/>
            <person name="Daubin V."/>
            <person name="Anthouard V."/>
            <person name="Aiach N."/>
            <person name="Arnaiz O."/>
            <person name="Billaut A."/>
            <person name="Beisson J."/>
            <person name="Blanc I."/>
            <person name="Bouhouche K."/>
            <person name="Camara F."/>
            <person name="Duharcourt S."/>
            <person name="Guigo R."/>
            <person name="Gogendeau D."/>
            <person name="Katinka M."/>
            <person name="Keller A.-M."/>
            <person name="Kissmehl R."/>
            <person name="Klotz C."/>
            <person name="Koll F."/>
            <person name="Le Moue A."/>
            <person name="Lepere C."/>
            <person name="Malinsky S."/>
            <person name="Nowacki M."/>
            <person name="Nowak J.K."/>
            <person name="Plattner H."/>
            <person name="Poulain J."/>
            <person name="Ruiz F."/>
            <person name="Serrano V."/>
            <person name="Zagulski M."/>
            <person name="Dessen P."/>
            <person name="Betermier M."/>
            <person name="Weissenbach J."/>
            <person name="Scarpelli C."/>
            <person name="Schachter V."/>
            <person name="Sperling L."/>
            <person name="Meyer E."/>
            <person name="Cohen J."/>
            <person name="Wincker P."/>
        </authorList>
    </citation>
    <scope>NUCLEOTIDE SEQUENCE [LARGE SCALE GENOMIC DNA]</scope>
    <source>
        <strain evidence="1 2">Stock d4-2</strain>
    </source>
</reference>
<dbReference type="EMBL" id="CT868230">
    <property type="protein sequence ID" value="CAK76220.1"/>
    <property type="molecule type" value="Genomic_DNA"/>
</dbReference>